<keyword evidence="2" id="KW-1133">Transmembrane helix</keyword>
<feature type="domain" description="GGDEF" evidence="3">
    <location>
        <begin position="547"/>
        <end position="674"/>
    </location>
</feature>
<dbReference type="PANTHER" id="PTHR45138">
    <property type="entry name" value="REGULATORY COMPONENTS OF SENSORY TRANSDUCTION SYSTEM"/>
    <property type="match status" value="1"/>
</dbReference>
<dbReference type="Gene3D" id="3.30.70.270">
    <property type="match status" value="1"/>
</dbReference>
<dbReference type="Proteomes" id="UP000182584">
    <property type="component" value="Unassembled WGS sequence"/>
</dbReference>
<dbReference type="Pfam" id="PF00990">
    <property type="entry name" value="GGDEF"/>
    <property type="match status" value="1"/>
</dbReference>
<evidence type="ECO:0000256" key="1">
    <source>
        <dbReference type="SAM" id="Coils"/>
    </source>
</evidence>
<dbReference type="NCBIfam" id="TIGR00254">
    <property type="entry name" value="GGDEF"/>
    <property type="match status" value="1"/>
</dbReference>
<dbReference type="AlphaFoldDB" id="A0A1H9LZT9"/>
<feature type="coiled-coil region" evidence="1">
    <location>
        <begin position="491"/>
        <end position="518"/>
    </location>
</feature>
<dbReference type="SUPFAM" id="SSF55073">
    <property type="entry name" value="Nucleotide cyclase"/>
    <property type="match status" value="1"/>
</dbReference>
<keyword evidence="1" id="KW-0175">Coiled coil</keyword>
<evidence type="ECO:0000256" key="2">
    <source>
        <dbReference type="SAM" id="Phobius"/>
    </source>
</evidence>
<dbReference type="GO" id="GO:0005886">
    <property type="term" value="C:plasma membrane"/>
    <property type="evidence" value="ECO:0007669"/>
    <property type="project" value="TreeGrafter"/>
</dbReference>
<evidence type="ECO:0000259" key="3">
    <source>
        <dbReference type="PROSITE" id="PS50887"/>
    </source>
</evidence>
<dbReference type="PANTHER" id="PTHR45138:SF9">
    <property type="entry name" value="DIGUANYLATE CYCLASE DGCM-RELATED"/>
    <property type="match status" value="1"/>
</dbReference>
<keyword evidence="2" id="KW-0812">Transmembrane</keyword>
<evidence type="ECO:0000313" key="4">
    <source>
        <dbReference type="EMBL" id="SER16755.1"/>
    </source>
</evidence>
<dbReference type="EMBL" id="FOGJ01000002">
    <property type="protein sequence ID" value="SER16755.1"/>
    <property type="molecule type" value="Genomic_DNA"/>
</dbReference>
<dbReference type="InterPro" id="IPR043128">
    <property type="entry name" value="Rev_trsase/Diguanyl_cyclase"/>
</dbReference>
<organism evidence="4 5">
    <name type="scientific">Butyrivibrio fibrisolvens</name>
    <dbReference type="NCBI Taxonomy" id="831"/>
    <lineage>
        <taxon>Bacteria</taxon>
        <taxon>Bacillati</taxon>
        <taxon>Bacillota</taxon>
        <taxon>Clostridia</taxon>
        <taxon>Lachnospirales</taxon>
        <taxon>Lachnospiraceae</taxon>
        <taxon>Butyrivibrio</taxon>
    </lineage>
</organism>
<dbReference type="SMART" id="SM00267">
    <property type="entry name" value="GGDEF"/>
    <property type="match status" value="1"/>
</dbReference>
<dbReference type="InterPro" id="IPR050469">
    <property type="entry name" value="Diguanylate_Cyclase"/>
</dbReference>
<evidence type="ECO:0000313" key="5">
    <source>
        <dbReference type="Proteomes" id="UP000182584"/>
    </source>
</evidence>
<keyword evidence="2" id="KW-0472">Membrane</keyword>
<dbReference type="OrthoDB" id="9804955at2"/>
<dbReference type="RefSeq" id="WP_074754142.1">
    <property type="nucleotide sequence ID" value="NZ_FOGJ01000002.1"/>
</dbReference>
<dbReference type="InterPro" id="IPR000160">
    <property type="entry name" value="GGDEF_dom"/>
</dbReference>
<proteinExistence type="predicted"/>
<sequence>MYYSVIAALALIVNLILNWEYIKVFRFKAGTNDPREQIKLRYSHFLASINCFYIVEFLWGLSYDYHDVASLFPVIYSITIFYFIFILLTMLTWTRYIVAYLDRDGRIRGKVLLYSIWVMFILGIMSLQFNRFYHFLFYFDENHGYVPGNGRYSIFTVVLVFYLLISIYELIIALKSSGRKRIRYMAVAMSSMVFGVSMFFQILASFFPIYVLGLMVGTCVVHSYVEAGQKKEKKIQDHIASVMAQDYEAIYYFDIETGEYMEFARNPKYDSLDRSYVGKDFYHDALVNLKHSVYPEDKEYAESFFTKEAISENLKDRRSFSFKFRVVVVDVPRFFLFTYMPAGDGSHIILYEKDIEDELRTEKEISETKKKTVTFGQIAESLASNYDAIYYVVIEDSNYVSFEINNIFGQLQVGQSGDDFFGECYSNIPLIIHEQDRDMVKGFLDKDKMITALETRKSYTLNYRIVVEGAVKYTRMIVRKSSDGTHFIIGVENIDEEVKKEQEHLMALKTEKELARRDELTGVKNKNAYKELEESVQHNMDNGMDYLPYAIVVCDANNLKKINDTLGHVAGDEYIKASAMLLCVVFAHSPVFRVGGDEFVAFVNGSDYANRNELLEKLRSQVLENQKKGEGAVIASGMAEYDPDKDKLVSDVFERADKEMYENKQKLKEMEASG</sequence>
<accession>A0A1H9LZT9</accession>
<dbReference type="CDD" id="cd01949">
    <property type="entry name" value="GGDEF"/>
    <property type="match status" value="1"/>
</dbReference>
<feature type="transmembrane region" description="Helical" evidence="2">
    <location>
        <begin position="74"/>
        <end position="99"/>
    </location>
</feature>
<dbReference type="GO" id="GO:1902201">
    <property type="term" value="P:negative regulation of bacterial-type flagellum-dependent cell motility"/>
    <property type="evidence" value="ECO:0007669"/>
    <property type="project" value="TreeGrafter"/>
</dbReference>
<dbReference type="GO" id="GO:0043709">
    <property type="term" value="P:cell adhesion involved in single-species biofilm formation"/>
    <property type="evidence" value="ECO:0007669"/>
    <property type="project" value="TreeGrafter"/>
</dbReference>
<dbReference type="InterPro" id="IPR029787">
    <property type="entry name" value="Nucleotide_cyclase"/>
</dbReference>
<feature type="transmembrane region" description="Helical" evidence="2">
    <location>
        <begin position="6"/>
        <end position="22"/>
    </location>
</feature>
<feature type="transmembrane region" description="Helical" evidence="2">
    <location>
        <begin position="111"/>
        <end position="132"/>
    </location>
</feature>
<feature type="transmembrane region" description="Helical" evidence="2">
    <location>
        <begin position="42"/>
        <end position="62"/>
    </location>
</feature>
<reference evidence="4 5" key="1">
    <citation type="submission" date="2016-10" db="EMBL/GenBank/DDBJ databases">
        <authorList>
            <person name="de Groot N.N."/>
        </authorList>
    </citation>
    <scope>NUCLEOTIDE SEQUENCE [LARGE SCALE GENOMIC DNA]</scope>
    <source>
        <strain evidence="4 5">AR40</strain>
    </source>
</reference>
<dbReference type="GO" id="GO:0052621">
    <property type="term" value="F:diguanylate cyclase activity"/>
    <property type="evidence" value="ECO:0007669"/>
    <property type="project" value="TreeGrafter"/>
</dbReference>
<protein>
    <submittedName>
        <fullName evidence="4">Diguanylate cyclase (GGDEF) domain-containing protein</fullName>
    </submittedName>
</protein>
<dbReference type="PROSITE" id="PS50887">
    <property type="entry name" value="GGDEF"/>
    <property type="match status" value="1"/>
</dbReference>
<feature type="transmembrane region" description="Helical" evidence="2">
    <location>
        <begin position="152"/>
        <end position="172"/>
    </location>
</feature>
<name>A0A1H9LZT9_BUTFI</name>
<gene>
    <name evidence="4" type="ORF">SAMN04487884_102247</name>
</gene>